<evidence type="ECO:0000256" key="9">
    <source>
        <dbReference type="ARBA" id="ARBA00022842"/>
    </source>
</evidence>
<dbReference type="InterPro" id="IPR019741">
    <property type="entry name" value="Galactokinase_CS"/>
</dbReference>
<feature type="region of interest" description="Disordered" evidence="11">
    <location>
        <begin position="1"/>
        <end position="69"/>
    </location>
</feature>
<feature type="compositionally biased region" description="Pro residues" evidence="11">
    <location>
        <begin position="40"/>
        <end position="49"/>
    </location>
</feature>
<dbReference type="AlphaFoldDB" id="A0A7S3Q613"/>
<dbReference type="InterPro" id="IPR020568">
    <property type="entry name" value="Ribosomal_Su5_D2-typ_SF"/>
</dbReference>
<dbReference type="GO" id="GO:0004335">
    <property type="term" value="F:galactokinase activity"/>
    <property type="evidence" value="ECO:0007669"/>
    <property type="project" value="InterPro"/>
</dbReference>
<keyword evidence="4" id="KW-0808">Transferase</keyword>
<sequence>MDTINNNNNNNNNTSSSSPNYNNTNNSMRHPHHSPRNSPSLPPSEPPTPTTGHISTGTSTGTGINGANANLNLNRLSVNSTDTYTRSGGNDNGNDNGNRNNEILCTVAPGRVNLIGEHTDYTGGFVFPMAIEFSTVCVGKGSIVRNSNSNAVSVSKVISANAKGSRVISFDSSSVEMMTPLSRQDTDSWSNYVAGVVQQYMKELSKCGCSISLEIAICGDVPLGSGLSSSASLEVAVATFIEKVIEKSNSDLNLNLNLKLGGMKETALRCQAAENEFCGAPCGIMDQYVSVTANKGSAIMIDCRSLEYQTISMGDTDTTSNPSDVDDGKPVFLICNSNVKHSIGGGEYPIRVTQCADATKHFRSIHGDGVVSLRDVSLAMVAAATKKGSSSSTDDADDDADVTLRRAKHVVAENERTQKAALALANGNWAAFGKLMNESHESMKTDYEVSCEEIDILADLAQNFEGVYGSRLTGGGFGGCTITLVDRRRVKELCDFLKEEYSVRTGGKECLCYEASPGAGAREIIINM</sequence>
<dbReference type="InterPro" id="IPR006203">
    <property type="entry name" value="GHMP_knse_ATP-bd_CS"/>
</dbReference>
<keyword evidence="9" id="KW-0460">Magnesium</keyword>
<keyword evidence="10" id="KW-0119">Carbohydrate metabolism</keyword>
<dbReference type="Pfam" id="PF00288">
    <property type="entry name" value="GHMP_kinases_N"/>
    <property type="match status" value="1"/>
</dbReference>
<evidence type="ECO:0000256" key="5">
    <source>
        <dbReference type="ARBA" id="ARBA00022723"/>
    </source>
</evidence>
<dbReference type="GO" id="GO:0005524">
    <property type="term" value="F:ATP binding"/>
    <property type="evidence" value="ECO:0007669"/>
    <property type="project" value="UniProtKB-KW"/>
</dbReference>
<dbReference type="NCBIfam" id="TIGR00131">
    <property type="entry name" value="gal_kin"/>
    <property type="match status" value="1"/>
</dbReference>
<evidence type="ECO:0000256" key="6">
    <source>
        <dbReference type="ARBA" id="ARBA00022741"/>
    </source>
</evidence>
<evidence type="ECO:0000259" key="12">
    <source>
        <dbReference type="Pfam" id="PF00288"/>
    </source>
</evidence>
<dbReference type="PROSITE" id="PS00627">
    <property type="entry name" value="GHMP_KINASES_ATP"/>
    <property type="match status" value="1"/>
</dbReference>
<evidence type="ECO:0000256" key="2">
    <source>
        <dbReference type="ARBA" id="ARBA00006566"/>
    </source>
</evidence>
<dbReference type="Pfam" id="PF08544">
    <property type="entry name" value="GHMP_kinases_C"/>
    <property type="match status" value="1"/>
</dbReference>
<evidence type="ECO:0000256" key="8">
    <source>
        <dbReference type="ARBA" id="ARBA00022840"/>
    </source>
</evidence>
<dbReference type="InterPro" id="IPR019539">
    <property type="entry name" value="GalKase_N"/>
</dbReference>
<dbReference type="GO" id="GO:0005829">
    <property type="term" value="C:cytosol"/>
    <property type="evidence" value="ECO:0007669"/>
    <property type="project" value="TreeGrafter"/>
</dbReference>
<feature type="compositionally biased region" description="Low complexity" evidence="11">
    <location>
        <begin position="50"/>
        <end position="69"/>
    </location>
</feature>
<dbReference type="Gene3D" id="3.30.70.890">
    <property type="entry name" value="GHMP kinase, C-terminal domain"/>
    <property type="match status" value="1"/>
</dbReference>
<dbReference type="EMBL" id="HBIO01015457">
    <property type="protein sequence ID" value="CAE0467080.1"/>
    <property type="molecule type" value="Transcribed_RNA"/>
</dbReference>
<organism evidence="15">
    <name type="scientific">Chaetoceros debilis</name>
    <dbReference type="NCBI Taxonomy" id="122233"/>
    <lineage>
        <taxon>Eukaryota</taxon>
        <taxon>Sar</taxon>
        <taxon>Stramenopiles</taxon>
        <taxon>Ochrophyta</taxon>
        <taxon>Bacillariophyta</taxon>
        <taxon>Coscinodiscophyceae</taxon>
        <taxon>Chaetocerotophycidae</taxon>
        <taxon>Chaetocerotales</taxon>
        <taxon>Chaetocerotaceae</taxon>
        <taxon>Chaetoceros</taxon>
    </lineage>
</organism>
<evidence type="ECO:0000256" key="3">
    <source>
        <dbReference type="ARBA" id="ARBA00022490"/>
    </source>
</evidence>
<keyword evidence="5" id="KW-0479">Metal-binding</keyword>
<evidence type="ECO:0000259" key="13">
    <source>
        <dbReference type="Pfam" id="PF08544"/>
    </source>
</evidence>
<proteinExistence type="inferred from homology"/>
<evidence type="ECO:0000256" key="4">
    <source>
        <dbReference type="ARBA" id="ARBA00022679"/>
    </source>
</evidence>
<evidence type="ECO:0000256" key="10">
    <source>
        <dbReference type="ARBA" id="ARBA00023277"/>
    </source>
</evidence>
<dbReference type="PRINTS" id="PR00959">
    <property type="entry name" value="MEVGALKINASE"/>
</dbReference>
<keyword evidence="8" id="KW-0067">ATP-binding</keyword>
<dbReference type="InterPro" id="IPR036554">
    <property type="entry name" value="GHMP_kinase_C_sf"/>
</dbReference>
<feature type="domain" description="GHMP kinase N-terminal" evidence="12">
    <location>
        <begin position="191"/>
        <end position="292"/>
    </location>
</feature>
<name>A0A7S3Q613_9STRA</name>
<dbReference type="GO" id="GO:0006012">
    <property type="term" value="P:galactose metabolic process"/>
    <property type="evidence" value="ECO:0007669"/>
    <property type="project" value="InterPro"/>
</dbReference>
<evidence type="ECO:0008006" key="16">
    <source>
        <dbReference type="Google" id="ProtNLM"/>
    </source>
</evidence>
<reference evidence="15" key="1">
    <citation type="submission" date="2021-01" db="EMBL/GenBank/DDBJ databases">
        <authorList>
            <person name="Corre E."/>
            <person name="Pelletier E."/>
            <person name="Niang G."/>
            <person name="Scheremetjew M."/>
            <person name="Finn R."/>
            <person name="Kale V."/>
            <person name="Holt S."/>
            <person name="Cochrane G."/>
            <person name="Meng A."/>
            <person name="Brown T."/>
            <person name="Cohen L."/>
        </authorList>
    </citation>
    <scope>NUCLEOTIDE SEQUENCE</scope>
    <source>
        <strain evidence="15">MM31A-1</strain>
    </source>
</reference>
<dbReference type="PRINTS" id="PR00473">
    <property type="entry name" value="GALCTOKINASE"/>
</dbReference>
<feature type="compositionally biased region" description="Low complexity" evidence="11">
    <location>
        <begin position="88"/>
        <end position="99"/>
    </location>
</feature>
<dbReference type="FunFam" id="3.30.230.10:FF:000017">
    <property type="entry name" value="Galactokinase"/>
    <property type="match status" value="1"/>
</dbReference>
<dbReference type="SUPFAM" id="SSF55060">
    <property type="entry name" value="GHMP Kinase, C-terminal domain"/>
    <property type="match status" value="1"/>
</dbReference>
<keyword evidence="6" id="KW-0547">Nucleotide-binding</keyword>
<evidence type="ECO:0000256" key="11">
    <source>
        <dbReference type="SAM" id="MobiDB-lite"/>
    </source>
</evidence>
<dbReference type="PANTHER" id="PTHR10457:SF7">
    <property type="entry name" value="GALACTOKINASE-RELATED"/>
    <property type="match status" value="1"/>
</dbReference>
<comment type="subcellular location">
    <subcellularLocation>
        <location evidence="1">Plastid</location>
        <location evidence="1">Chloroplast</location>
    </subcellularLocation>
</comment>
<evidence type="ECO:0000256" key="1">
    <source>
        <dbReference type="ARBA" id="ARBA00004229"/>
    </source>
</evidence>
<feature type="region of interest" description="Disordered" evidence="11">
    <location>
        <begin position="80"/>
        <end position="99"/>
    </location>
</feature>
<protein>
    <recommendedName>
        <fullName evidence="16">Galactokinase</fullName>
    </recommendedName>
</protein>
<dbReference type="Gene3D" id="3.30.230.10">
    <property type="match status" value="1"/>
</dbReference>
<dbReference type="InterPro" id="IPR013750">
    <property type="entry name" value="GHMP_kinase_C_dom"/>
</dbReference>
<dbReference type="InterPro" id="IPR006204">
    <property type="entry name" value="GHMP_kinase_N_dom"/>
</dbReference>
<evidence type="ECO:0000259" key="14">
    <source>
        <dbReference type="Pfam" id="PF10509"/>
    </source>
</evidence>
<keyword evidence="7" id="KW-0418">Kinase</keyword>
<keyword evidence="3" id="KW-0963">Cytoplasm</keyword>
<dbReference type="PROSITE" id="PS00106">
    <property type="entry name" value="GALACTOKINASE"/>
    <property type="match status" value="1"/>
</dbReference>
<dbReference type="Pfam" id="PF10509">
    <property type="entry name" value="GalKase_gal_bdg"/>
    <property type="match status" value="1"/>
</dbReference>
<evidence type="ECO:0000313" key="15">
    <source>
        <dbReference type="EMBL" id="CAE0467080.1"/>
    </source>
</evidence>
<dbReference type="InterPro" id="IPR014721">
    <property type="entry name" value="Ribsml_uS5_D2-typ_fold_subgr"/>
</dbReference>
<accession>A0A7S3Q613</accession>
<feature type="compositionally biased region" description="Low complexity" evidence="11">
    <location>
        <begin position="1"/>
        <end position="27"/>
    </location>
</feature>
<evidence type="ECO:0000256" key="7">
    <source>
        <dbReference type="ARBA" id="ARBA00022777"/>
    </source>
</evidence>
<dbReference type="PIRSF" id="PIRSF000530">
    <property type="entry name" value="Galactokinase"/>
    <property type="match status" value="1"/>
</dbReference>
<gene>
    <name evidence="15" type="ORF">CDEB00056_LOCUS11932</name>
</gene>
<feature type="domain" description="Galactokinase N-terminal" evidence="14">
    <location>
        <begin position="104"/>
        <end position="139"/>
    </location>
</feature>
<dbReference type="InterPro" id="IPR006206">
    <property type="entry name" value="Mevalonate/galactokinase"/>
</dbReference>
<feature type="domain" description="GHMP kinase C-terminal" evidence="13">
    <location>
        <begin position="423"/>
        <end position="502"/>
    </location>
</feature>
<dbReference type="InterPro" id="IPR000705">
    <property type="entry name" value="Galactokinase"/>
</dbReference>
<dbReference type="SUPFAM" id="SSF54211">
    <property type="entry name" value="Ribosomal protein S5 domain 2-like"/>
    <property type="match status" value="1"/>
</dbReference>
<dbReference type="PANTHER" id="PTHR10457">
    <property type="entry name" value="MEVALONATE KINASE/GALACTOKINASE"/>
    <property type="match status" value="1"/>
</dbReference>
<dbReference type="FunFam" id="3.30.70.890:FF:000001">
    <property type="entry name" value="Galactokinase"/>
    <property type="match status" value="1"/>
</dbReference>
<dbReference type="GO" id="GO:0046872">
    <property type="term" value="F:metal ion binding"/>
    <property type="evidence" value="ECO:0007669"/>
    <property type="project" value="UniProtKB-KW"/>
</dbReference>
<dbReference type="GO" id="GO:0009507">
    <property type="term" value="C:chloroplast"/>
    <property type="evidence" value="ECO:0007669"/>
    <property type="project" value="UniProtKB-SubCell"/>
</dbReference>
<comment type="similarity">
    <text evidence="2">Belongs to the GHMP kinase family. GalK subfamily.</text>
</comment>